<reference evidence="2 3" key="1">
    <citation type="submission" date="2019-10" db="EMBL/GenBank/DDBJ databases">
        <title>Nocardia macrotermitis sp. nov. and Nocardia aurantia sp. nov., isolated from the gut of fungus growing-termite Macrotermes natalensis.</title>
        <authorList>
            <person name="Benndorf R."/>
            <person name="Schwitalla J."/>
            <person name="Martin K."/>
            <person name="De Beer W."/>
            <person name="Kaster A.-K."/>
            <person name="Vollmers J."/>
            <person name="Poulsen M."/>
            <person name="Beemelmanns C."/>
        </authorList>
    </citation>
    <scope>NUCLEOTIDE SEQUENCE [LARGE SCALE GENOMIC DNA]</scope>
    <source>
        <strain evidence="2 3">RB56</strain>
    </source>
</reference>
<comment type="caution">
    <text evidence="2">The sequence shown here is derived from an EMBL/GenBank/DDBJ whole genome shotgun (WGS) entry which is preliminary data.</text>
</comment>
<evidence type="ECO:0000313" key="3">
    <source>
        <dbReference type="Proteomes" id="UP000431401"/>
    </source>
</evidence>
<dbReference type="AlphaFoldDB" id="A0A7K0E1S1"/>
<feature type="region of interest" description="Disordered" evidence="1">
    <location>
        <begin position="336"/>
        <end position="356"/>
    </location>
</feature>
<feature type="region of interest" description="Disordered" evidence="1">
    <location>
        <begin position="62"/>
        <end position="84"/>
    </location>
</feature>
<feature type="compositionally biased region" description="Gly residues" evidence="1">
    <location>
        <begin position="36"/>
        <end position="48"/>
    </location>
</feature>
<keyword evidence="3" id="KW-1185">Reference proteome</keyword>
<evidence type="ECO:0000256" key="1">
    <source>
        <dbReference type="SAM" id="MobiDB-lite"/>
    </source>
</evidence>
<gene>
    <name evidence="2" type="ORF">NRB56_76570</name>
</gene>
<feature type="region of interest" description="Disordered" evidence="1">
    <location>
        <begin position="1"/>
        <end position="49"/>
    </location>
</feature>
<accession>A0A7K0E1S1</accession>
<sequence length="356" mass="36854">MDGQDGVAAEGEEGVVQPDLVGAEDLGEDLGEDGLDLGGGGPVFAGGDDGFRQGAAVEFADRGQRDLVEDGDRGGHHVRRQDRRDMIGELGDVEGVAGHGFHVGGEDGGAGGGVAAHGEREVHVGVPGQDGVDLAEFDPEPADLHLEIAAPHIIQLPPGFAIRPVVGAVGCRVPADDVAGAIHPCAGSAEGVGYEPFRGEGVSVVVTAGDSATGEIQLARDTRRDRVEPVVQHQCGHAVYRGADGDVVTGVQACVGGDDRGFGGPVRVEVLAARLPLRQQLRCGHVTTDRGDQQLCLIVGVHGAQNGRGDDRVGHLLRPQQLREIAAADDLRGCDDQGGADVEGAHPFQHRRVETR</sequence>
<evidence type="ECO:0000313" key="2">
    <source>
        <dbReference type="EMBL" id="MQY32040.1"/>
    </source>
</evidence>
<protein>
    <submittedName>
        <fullName evidence="2">Uncharacterized protein</fullName>
    </submittedName>
</protein>
<dbReference type="AntiFam" id="ANF00178">
    <property type="entry name" value="Shadow ORF (opposite dhbF)"/>
</dbReference>
<dbReference type="Proteomes" id="UP000431401">
    <property type="component" value="Unassembled WGS sequence"/>
</dbReference>
<name>A0A7K0E1S1_9NOCA</name>
<dbReference type="EMBL" id="WEGI01000041">
    <property type="protein sequence ID" value="MQY32040.1"/>
    <property type="molecule type" value="Genomic_DNA"/>
</dbReference>
<proteinExistence type="predicted"/>
<organism evidence="2 3">
    <name type="scientific">Nocardia aurantia</name>
    <dbReference type="NCBI Taxonomy" id="2585199"/>
    <lineage>
        <taxon>Bacteria</taxon>
        <taxon>Bacillati</taxon>
        <taxon>Actinomycetota</taxon>
        <taxon>Actinomycetes</taxon>
        <taxon>Mycobacteriales</taxon>
        <taxon>Nocardiaceae</taxon>
        <taxon>Nocardia</taxon>
    </lineage>
</organism>
<feature type="compositionally biased region" description="Acidic residues" evidence="1">
    <location>
        <begin position="25"/>
        <end position="35"/>
    </location>
</feature>
<feature type="compositionally biased region" description="Basic and acidic residues" evidence="1">
    <location>
        <begin position="62"/>
        <end position="75"/>
    </location>
</feature>